<dbReference type="SUPFAM" id="SSF160904">
    <property type="entry name" value="Jann2411-like"/>
    <property type="match status" value="1"/>
</dbReference>
<gene>
    <name evidence="2" type="ORF">DD666_08145</name>
</gene>
<evidence type="ECO:0000259" key="1">
    <source>
        <dbReference type="Pfam" id="PF11706"/>
    </source>
</evidence>
<dbReference type="Pfam" id="PF07336">
    <property type="entry name" value="ABATE"/>
    <property type="match status" value="1"/>
</dbReference>
<dbReference type="InterPro" id="IPR021005">
    <property type="entry name" value="Znf_CGNR"/>
</dbReference>
<reference evidence="2 3" key="1">
    <citation type="journal article" date="2018" name="Nat. Biotechnol.">
        <title>A standardized bacterial taxonomy based on genome phylogeny substantially revises the tree of life.</title>
        <authorList>
            <person name="Parks D.H."/>
            <person name="Chuvochina M."/>
            <person name="Waite D.W."/>
            <person name="Rinke C."/>
            <person name="Skarshewski A."/>
            <person name="Chaumeil P.A."/>
            <person name="Hugenholtz P."/>
        </authorList>
    </citation>
    <scope>NUCLEOTIDE SEQUENCE [LARGE SCALE GENOMIC DNA]</scope>
    <source>
        <strain evidence="2">UBA10707</strain>
    </source>
</reference>
<name>A0A356LFM3_9BURK</name>
<accession>A0A356LFM3</accession>
<evidence type="ECO:0000313" key="2">
    <source>
        <dbReference type="EMBL" id="HBP29371.1"/>
    </source>
</evidence>
<sequence>MPSVISGTPLFIANNLALDFINTEYGVGPRHCDCFDSDHSVIEWLRLAQLLPDDCSSAPAGLLELARALRDNAKAVVLAARTGSSADAAVINQVLEAGRPRKELAWDAASKTFKIVRHRHNMNAASLLEPVAQALVQLLSNEDLQLVRECEAHDCTLFFHDLTKSHRRRWCSMASCGNRMKAAAHRARKNGQ</sequence>
<dbReference type="Proteomes" id="UP000264036">
    <property type="component" value="Unassembled WGS sequence"/>
</dbReference>
<comment type="caution">
    <text evidence="2">The sequence shown here is derived from an EMBL/GenBank/DDBJ whole genome shotgun (WGS) entry which is preliminary data.</text>
</comment>
<dbReference type="EMBL" id="DOEK01000020">
    <property type="protein sequence ID" value="HBP29371.1"/>
    <property type="molecule type" value="Genomic_DNA"/>
</dbReference>
<feature type="domain" description="Zinc finger CGNR" evidence="1">
    <location>
        <begin position="147"/>
        <end position="189"/>
    </location>
</feature>
<evidence type="ECO:0000313" key="3">
    <source>
        <dbReference type="Proteomes" id="UP000264036"/>
    </source>
</evidence>
<dbReference type="AlphaFoldDB" id="A0A356LFM3"/>
<dbReference type="InterPro" id="IPR010852">
    <property type="entry name" value="ABATE"/>
</dbReference>
<dbReference type="PANTHER" id="PTHR35525:SF3">
    <property type="entry name" value="BLL6575 PROTEIN"/>
    <property type="match status" value="1"/>
</dbReference>
<dbReference type="Gene3D" id="1.10.3300.10">
    <property type="entry name" value="Jann2411-like domain"/>
    <property type="match status" value="1"/>
</dbReference>
<dbReference type="Pfam" id="PF11706">
    <property type="entry name" value="zf-CGNR"/>
    <property type="match status" value="1"/>
</dbReference>
<proteinExistence type="predicted"/>
<organism evidence="2 3">
    <name type="scientific">Advenella kashmirensis</name>
    <dbReference type="NCBI Taxonomy" id="310575"/>
    <lineage>
        <taxon>Bacteria</taxon>
        <taxon>Pseudomonadati</taxon>
        <taxon>Pseudomonadota</taxon>
        <taxon>Betaproteobacteria</taxon>
        <taxon>Burkholderiales</taxon>
        <taxon>Alcaligenaceae</taxon>
    </lineage>
</organism>
<dbReference type="InterPro" id="IPR023286">
    <property type="entry name" value="ABATE_dom_sf"/>
</dbReference>
<dbReference type="PANTHER" id="PTHR35525">
    <property type="entry name" value="BLL6575 PROTEIN"/>
    <property type="match status" value="1"/>
</dbReference>
<protein>
    <recommendedName>
        <fullName evidence="1">Zinc finger CGNR domain-containing protein</fullName>
    </recommendedName>
</protein>